<keyword evidence="1" id="KW-0413">Isomerase</keyword>
<evidence type="ECO:0000256" key="1">
    <source>
        <dbReference type="ARBA" id="ARBA00023235"/>
    </source>
</evidence>
<dbReference type="Proteomes" id="UP000230304">
    <property type="component" value="Unassembled WGS sequence"/>
</dbReference>
<dbReference type="Pfam" id="PF01177">
    <property type="entry name" value="Asp_Glu_race"/>
    <property type="match status" value="1"/>
</dbReference>
<dbReference type="Gene3D" id="3.40.50.1860">
    <property type="match status" value="2"/>
</dbReference>
<evidence type="ECO:0000313" key="2">
    <source>
        <dbReference type="EMBL" id="PIV42156.1"/>
    </source>
</evidence>
<comment type="caution">
    <text evidence="2">The sequence shown here is derived from an EMBL/GenBank/DDBJ whole genome shotgun (WGS) entry which is preliminary data.</text>
</comment>
<dbReference type="AlphaFoldDB" id="A0A2M7D7G3"/>
<dbReference type="EMBL" id="PEUA01000056">
    <property type="protein sequence ID" value="PIV42156.1"/>
    <property type="molecule type" value="Genomic_DNA"/>
</dbReference>
<dbReference type="InterPro" id="IPR001920">
    <property type="entry name" value="Asp/Glu_race"/>
</dbReference>
<accession>A0A2M7D7G3</accession>
<dbReference type="SUPFAM" id="SSF53681">
    <property type="entry name" value="Aspartate/glutamate racemase"/>
    <property type="match status" value="2"/>
</dbReference>
<name>A0A2M7D7G3_9BACT</name>
<proteinExistence type="predicted"/>
<dbReference type="PANTHER" id="PTHR21198">
    <property type="entry name" value="GLUTAMATE RACEMASE"/>
    <property type="match status" value="1"/>
</dbReference>
<evidence type="ECO:0000313" key="3">
    <source>
        <dbReference type="Proteomes" id="UP000230304"/>
    </source>
</evidence>
<reference evidence="3" key="1">
    <citation type="submission" date="2017-09" db="EMBL/GenBank/DDBJ databases">
        <title>Depth-based differentiation of microbial function through sediment-hosted aquifers and enrichment of novel symbionts in the deep terrestrial subsurface.</title>
        <authorList>
            <person name="Probst A.J."/>
            <person name="Ladd B."/>
            <person name="Jarett J.K."/>
            <person name="Geller-Mcgrath D.E."/>
            <person name="Sieber C.M.K."/>
            <person name="Emerson J.B."/>
            <person name="Anantharaman K."/>
            <person name="Thomas B.C."/>
            <person name="Malmstrom R."/>
            <person name="Stieglmeier M."/>
            <person name="Klingl A."/>
            <person name="Woyke T."/>
            <person name="Ryan C.M."/>
            <person name="Banfield J.F."/>
        </authorList>
    </citation>
    <scope>NUCLEOTIDE SEQUENCE [LARGE SCALE GENOMIC DNA]</scope>
</reference>
<gene>
    <name evidence="2" type="ORF">COS26_02550</name>
</gene>
<dbReference type="PANTHER" id="PTHR21198:SF7">
    <property type="entry name" value="ASPARTATE-GLUTAMATE RACEMASE FAMILY"/>
    <property type="match status" value="1"/>
</dbReference>
<dbReference type="InterPro" id="IPR018187">
    <property type="entry name" value="Asp/Glu_racemase_AS_1"/>
</dbReference>
<protein>
    <submittedName>
        <fullName evidence="2">Uncharacterized protein</fullName>
    </submittedName>
</protein>
<organism evidence="2 3">
    <name type="scientific">Candidatus Nealsonbacteria bacterium CG02_land_8_20_14_3_00_40_11</name>
    <dbReference type="NCBI Taxonomy" id="1974700"/>
    <lineage>
        <taxon>Bacteria</taxon>
        <taxon>Candidatus Nealsoniibacteriota</taxon>
    </lineage>
</organism>
<dbReference type="GO" id="GO:0047661">
    <property type="term" value="F:amino-acid racemase activity"/>
    <property type="evidence" value="ECO:0007669"/>
    <property type="project" value="InterPro"/>
</dbReference>
<sequence>MKEEKPTILMTDSCAGGLSVLKYFQSWAGNFRIIYLADYEMNPFGLKNQKQIIEIVESWFKNLVKRNNVKLVVIACNTASIASYKISRDLSNKHKVPVISMVDGISTCIQKNRELIEGKNVAIMATKYTIDSLKYFEIIHKYHPKKIINIVATQSEHSVTIGNCNLNAGKSLIYKELAKYRNEKIDTLILACTCFQLITSQIRKILGKTILFLDPAIYVSEQSKEILNVTQDKVDPELLIYSTSKTKKSTAGLDVSGKTFLHKMPKITNLTLER</sequence>
<dbReference type="InterPro" id="IPR015942">
    <property type="entry name" value="Asp/Glu/hydantoin_racemase"/>
</dbReference>
<dbReference type="PROSITE" id="PS00923">
    <property type="entry name" value="ASP_GLU_RACEMASE_1"/>
    <property type="match status" value="1"/>
</dbReference>